<keyword evidence="2" id="KW-0732">Signal</keyword>
<proteinExistence type="predicted"/>
<dbReference type="Proteomes" id="UP001488805">
    <property type="component" value="Unassembled WGS sequence"/>
</dbReference>
<evidence type="ECO:0008006" key="5">
    <source>
        <dbReference type="Google" id="ProtNLM"/>
    </source>
</evidence>
<evidence type="ECO:0000256" key="1">
    <source>
        <dbReference type="SAM" id="MobiDB-lite"/>
    </source>
</evidence>
<sequence>MRGLTLLCLLGLFLTASTAWLPGSIFPMRTEHTFNITTNTTTNSSMESEVDKPDNTSVQATQLPVENAPGFPPPTAADDTQG</sequence>
<dbReference type="EMBL" id="JBCEZU010000112">
    <property type="protein sequence ID" value="KAK9527580.1"/>
    <property type="molecule type" value="Genomic_DNA"/>
</dbReference>
<protein>
    <recommendedName>
        <fullName evidence="5">CD45</fullName>
    </recommendedName>
</protein>
<comment type="caution">
    <text evidence="3">The sequence shown here is derived from an EMBL/GenBank/DDBJ whole genome shotgun (WGS) entry which is preliminary data.</text>
</comment>
<evidence type="ECO:0000313" key="3">
    <source>
        <dbReference type="EMBL" id="KAK9527580.1"/>
    </source>
</evidence>
<organism evidence="3 4">
    <name type="scientific">Zoarces viviparus</name>
    <name type="common">Viviparous eelpout</name>
    <name type="synonym">Blennius viviparus</name>
    <dbReference type="NCBI Taxonomy" id="48416"/>
    <lineage>
        <taxon>Eukaryota</taxon>
        <taxon>Metazoa</taxon>
        <taxon>Chordata</taxon>
        <taxon>Craniata</taxon>
        <taxon>Vertebrata</taxon>
        <taxon>Euteleostomi</taxon>
        <taxon>Actinopterygii</taxon>
        <taxon>Neopterygii</taxon>
        <taxon>Teleostei</taxon>
        <taxon>Neoteleostei</taxon>
        <taxon>Acanthomorphata</taxon>
        <taxon>Eupercaria</taxon>
        <taxon>Perciformes</taxon>
        <taxon>Cottioidei</taxon>
        <taxon>Zoarcales</taxon>
        <taxon>Zoarcidae</taxon>
        <taxon>Zoarcinae</taxon>
        <taxon>Zoarces</taxon>
    </lineage>
</organism>
<feature type="compositionally biased region" description="Polar residues" evidence="1">
    <location>
        <begin position="55"/>
        <end position="64"/>
    </location>
</feature>
<feature type="chain" id="PRO_5043855873" description="CD45" evidence="2">
    <location>
        <begin position="20"/>
        <end position="82"/>
    </location>
</feature>
<reference evidence="3 4" key="1">
    <citation type="journal article" date="2024" name="Genome Biol. Evol.">
        <title>Chromosome-level genome assembly of the viviparous eelpout Zoarces viviparus.</title>
        <authorList>
            <person name="Fuhrmann N."/>
            <person name="Brasseur M.V."/>
            <person name="Bakowski C.E."/>
            <person name="Podsiadlowski L."/>
            <person name="Prost S."/>
            <person name="Krehenwinkel H."/>
            <person name="Mayer C."/>
        </authorList>
    </citation>
    <scope>NUCLEOTIDE SEQUENCE [LARGE SCALE GENOMIC DNA]</scope>
    <source>
        <strain evidence="3">NO-MEL_2022_Ind0_liver</strain>
    </source>
</reference>
<gene>
    <name evidence="3" type="ORF">VZT92_014129</name>
</gene>
<keyword evidence="4" id="KW-1185">Reference proteome</keyword>
<evidence type="ECO:0000313" key="4">
    <source>
        <dbReference type="Proteomes" id="UP001488805"/>
    </source>
</evidence>
<accession>A0AAW1F084</accession>
<feature type="signal peptide" evidence="2">
    <location>
        <begin position="1"/>
        <end position="19"/>
    </location>
</feature>
<dbReference type="AlphaFoldDB" id="A0AAW1F084"/>
<name>A0AAW1F084_ZOAVI</name>
<evidence type="ECO:0000256" key="2">
    <source>
        <dbReference type="SAM" id="SignalP"/>
    </source>
</evidence>
<feature type="region of interest" description="Disordered" evidence="1">
    <location>
        <begin position="39"/>
        <end position="82"/>
    </location>
</feature>